<comment type="similarity">
    <text evidence="2 8">Belongs to the major facilitator superfamily. Sugar transporter (TC 2.A.1.1) family.</text>
</comment>
<feature type="transmembrane region" description="Helical" evidence="9">
    <location>
        <begin position="109"/>
        <end position="129"/>
    </location>
</feature>
<keyword evidence="12" id="KW-1185">Reference proteome</keyword>
<evidence type="ECO:0000256" key="6">
    <source>
        <dbReference type="ARBA" id="ARBA00023136"/>
    </source>
</evidence>
<proteinExistence type="inferred from homology"/>
<feature type="transmembrane region" description="Helical" evidence="9">
    <location>
        <begin position="418"/>
        <end position="439"/>
    </location>
</feature>
<keyword evidence="4 9" id="KW-0812">Transmembrane</keyword>
<dbReference type="PROSITE" id="PS50850">
    <property type="entry name" value="MFS"/>
    <property type="match status" value="1"/>
</dbReference>
<feature type="transmembrane region" description="Helical" evidence="9">
    <location>
        <begin position="360"/>
        <end position="377"/>
    </location>
</feature>
<evidence type="ECO:0000256" key="7">
    <source>
        <dbReference type="ARBA" id="ARBA00026248"/>
    </source>
</evidence>
<dbReference type="Gene3D" id="1.20.1250.20">
    <property type="entry name" value="MFS general substrate transporter like domains"/>
    <property type="match status" value="1"/>
</dbReference>
<feature type="transmembrane region" description="Helical" evidence="9">
    <location>
        <begin position="384"/>
        <end position="406"/>
    </location>
</feature>
<dbReference type="EMBL" id="CDHK01000004">
    <property type="protein sequence ID" value="CEO59640.1"/>
    <property type="molecule type" value="Genomic_DNA"/>
</dbReference>
<dbReference type="InterPro" id="IPR050360">
    <property type="entry name" value="MFS_Sugar_Transporters"/>
</dbReference>
<feature type="transmembrane region" description="Helical" evidence="9">
    <location>
        <begin position="483"/>
        <end position="499"/>
    </location>
</feature>
<dbReference type="FunFam" id="1.20.1250.20:FF:000078">
    <property type="entry name" value="MFS maltose transporter, putative"/>
    <property type="match status" value="1"/>
</dbReference>
<dbReference type="PRINTS" id="PR00171">
    <property type="entry name" value="SUGRTRNSPORT"/>
</dbReference>
<keyword evidence="3 8" id="KW-0813">Transport</keyword>
<gene>
    <name evidence="11" type="ORF">PMG11_04308</name>
</gene>
<feature type="transmembrane region" description="Helical" evidence="9">
    <location>
        <begin position="237"/>
        <end position="258"/>
    </location>
</feature>
<protein>
    <recommendedName>
        <fullName evidence="10">Major facilitator superfamily (MFS) profile domain-containing protein</fullName>
    </recommendedName>
</protein>
<dbReference type="Proteomes" id="UP000042958">
    <property type="component" value="Unassembled WGS sequence"/>
</dbReference>
<evidence type="ECO:0000256" key="2">
    <source>
        <dbReference type="ARBA" id="ARBA00010992"/>
    </source>
</evidence>
<dbReference type="GO" id="GO:0005351">
    <property type="term" value="F:carbohydrate:proton symporter activity"/>
    <property type="evidence" value="ECO:0007669"/>
    <property type="project" value="TreeGrafter"/>
</dbReference>
<comment type="subcellular location">
    <subcellularLocation>
        <location evidence="1">Membrane</location>
        <topology evidence="1">Multi-pass membrane protein</topology>
    </subcellularLocation>
</comment>
<feature type="transmembrane region" description="Helical" evidence="9">
    <location>
        <begin position="451"/>
        <end position="471"/>
    </location>
</feature>
<feature type="transmembrane region" description="Helical" evidence="9">
    <location>
        <begin position="141"/>
        <end position="158"/>
    </location>
</feature>
<evidence type="ECO:0000256" key="8">
    <source>
        <dbReference type="RuleBase" id="RU003346"/>
    </source>
</evidence>
<evidence type="ECO:0000256" key="5">
    <source>
        <dbReference type="ARBA" id="ARBA00022989"/>
    </source>
</evidence>
<feature type="transmembrane region" description="Helical" evidence="9">
    <location>
        <begin position="198"/>
        <end position="217"/>
    </location>
</feature>
<keyword evidence="5 9" id="KW-1133">Transmembrane helix</keyword>
<evidence type="ECO:0000313" key="12">
    <source>
        <dbReference type="Proteomes" id="UP000042958"/>
    </source>
</evidence>
<dbReference type="SUPFAM" id="SSF103473">
    <property type="entry name" value="MFS general substrate transporter"/>
    <property type="match status" value="1"/>
</dbReference>
<dbReference type="GO" id="GO:0016020">
    <property type="term" value="C:membrane"/>
    <property type="evidence" value="ECO:0007669"/>
    <property type="project" value="UniProtKB-SubCell"/>
</dbReference>
<dbReference type="InterPro" id="IPR005829">
    <property type="entry name" value="Sugar_transporter_CS"/>
</dbReference>
<dbReference type="PANTHER" id="PTHR48022:SF5">
    <property type="entry name" value="ALPHA-GLUCOSIDES PERMEASE MPH2-RELATED"/>
    <property type="match status" value="1"/>
</dbReference>
<evidence type="ECO:0000256" key="9">
    <source>
        <dbReference type="SAM" id="Phobius"/>
    </source>
</evidence>
<keyword evidence="6 9" id="KW-0472">Membrane</keyword>
<dbReference type="AlphaFoldDB" id="A0A0F7VHM8"/>
<feature type="transmembrane region" description="Helical" evidence="9">
    <location>
        <begin position="64"/>
        <end position="89"/>
    </location>
</feature>
<keyword evidence="7" id="KW-0462">Maltose metabolism</keyword>
<dbReference type="OrthoDB" id="6612291at2759"/>
<name>A0A0F7VHM8_PENBI</name>
<dbReference type="InterPro" id="IPR020846">
    <property type="entry name" value="MFS_dom"/>
</dbReference>
<dbReference type="InterPro" id="IPR005828">
    <property type="entry name" value="MFS_sugar_transport-like"/>
</dbReference>
<organism evidence="11 12">
    <name type="scientific">Penicillium brasilianum</name>
    <dbReference type="NCBI Taxonomy" id="104259"/>
    <lineage>
        <taxon>Eukaryota</taxon>
        <taxon>Fungi</taxon>
        <taxon>Dikarya</taxon>
        <taxon>Ascomycota</taxon>
        <taxon>Pezizomycotina</taxon>
        <taxon>Eurotiomycetes</taxon>
        <taxon>Eurotiomycetidae</taxon>
        <taxon>Eurotiales</taxon>
        <taxon>Aspergillaceae</taxon>
        <taxon>Penicillium</taxon>
    </lineage>
</organism>
<feature type="transmembrane region" description="Helical" evidence="9">
    <location>
        <begin position="319"/>
        <end position="340"/>
    </location>
</feature>
<evidence type="ECO:0000313" key="11">
    <source>
        <dbReference type="EMBL" id="CEO59640.1"/>
    </source>
</evidence>
<evidence type="ECO:0000256" key="1">
    <source>
        <dbReference type="ARBA" id="ARBA00004141"/>
    </source>
</evidence>
<dbReference type="InterPro" id="IPR036259">
    <property type="entry name" value="MFS_trans_sf"/>
</dbReference>
<reference evidence="12" key="1">
    <citation type="journal article" date="2015" name="Genome Announc.">
        <title>Draft genome sequence of the fungus Penicillium brasilianum MG11.</title>
        <authorList>
            <person name="Horn F."/>
            <person name="Linde J."/>
            <person name="Mattern D.J."/>
            <person name="Walther G."/>
            <person name="Guthke R."/>
            <person name="Brakhage A.A."/>
            <person name="Valiante V."/>
        </authorList>
    </citation>
    <scope>NUCLEOTIDE SEQUENCE [LARGE SCALE GENOMIC DNA]</scope>
    <source>
        <strain evidence="12">MG11</strain>
    </source>
</reference>
<evidence type="ECO:0000256" key="3">
    <source>
        <dbReference type="ARBA" id="ARBA00022448"/>
    </source>
</evidence>
<dbReference type="NCBIfam" id="TIGR00879">
    <property type="entry name" value="SP"/>
    <property type="match status" value="1"/>
</dbReference>
<feature type="transmembrane region" description="Helical" evidence="9">
    <location>
        <begin position="164"/>
        <end position="186"/>
    </location>
</feature>
<evidence type="ECO:0000259" key="10">
    <source>
        <dbReference type="PROSITE" id="PS50850"/>
    </source>
</evidence>
<accession>A0A0F7VHM8</accession>
<dbReference type="InterPro" id="IPR003663">
    <property type="entry name" value="Sugar/inositol_transpt"/>
</dbReference>
<dbReference type="GO" id="GO:0000023">
    <property type="term" value="P:maltose metabolic process"/>
    <property type="evidence" value="ECO:0007669"/>
    <property type="project" value="UniProtKB-KW"/>
</dbReference>
<dbReference type="PANTHER" id="PTHR48022">
    <property type="entry name" value="PLASTIDIC GLUCOSE TRANSPORTER 4"/>
    <property type="match status" value="1"/>
</dbReference>
<feature type="domain" description="Major facilitator superfamily (MFS) profile" evidence="10">
    <location>
        <begin position="62"/>
        <end position="505"/>
    </location>
</feature>
<evidence type="ECO:0000256" key="4">
    <source>
        <dbReference type="ARBA" id="ARBA00022692"/>
    </source>
</evidence>
<sequence length="542" mass="60049">MSTAQGPKEDTAHPVTHHEDIIPDHELQGWVGLAEDARHATAEEHRLSFSDAVKLYPKACMWTMVVSLVVILDGYDTALIGSLFGFPAFQKKFGHKTSKPGSYQLEAKWQTALGLASPLGNIVGIYINAFLTERWGHKKTCLGTLAFLTGVLFIPFFAKNVQVLFVGELLCGLAWGVFCTLSPAYASEVAPVVLRSYLETYVVLCWGIGQFVATGILDSLVHRTDEWAWRIPLAVQWVWPVIIVPVLTFAPESPWWLVRKGRIPEAEKSIKRLSSSQDPDHAKKSVALMIQTTKLEMAMTEGASFVDCFRGSNAWRTEIGCIVWTSQVLCGFAITSYATYFYEQAGLATTDAYKMSVGQSGLHFLCTLLSVFITGNYGRRPVLFGGYIGMGLSMLILGIMACVHQTSGLGYGESAMYLLWYVFYELTIGPLAFIIVGEISSTRLRSKSISLARNAYNVANVFSSTVAPYTLNPTEGNWKGKTAFLAAGFTIVITIWAYFRLPESQGRTYEELDILFSKNLKAWEFKDAQIDDDAAENIAKQE</sequence>
<dbReference type="Pfam" id="PF00083">
    <property type="entry name" value="Sugar_tr"/>
    <property type="match status" value="1"/>
</dbReference>
<dbReference type="PROSITE" id="PS00217">
    <property type="entry name" value="SUGAR_TRANSPORT_2"/>
    <property type="match status" value="1"/>
</dbReference>